<dbReference type="RefSeq" id="XP_022366314.1">
    <property type="nucleotide sequence ID" value="XM_022510606.1"/>
</dbReference>
<gene>
    <name evidence="2" type="primary">LOC111152214</name>
</gene>
<organism evidence="1 2">
    <name type="scientific">Enhydra lutris kenyoni</name>
    <name type="common">northern sea otter</name>
    <dbReference type="NCBI Taxonomy" id="391180"/>
    <lineage>
        <taxon>Eukaryota</taxon>
        <taxon>Metazoa</taxon>
        <taxon>Chordata</taxon>
        <taxon>Craniata</taxon>
        <taxon>Vertebrata</taxon>
        <taxon>Euteleostomi</taxon>
        <taxon>Mammalia</taxon>
        <taxon>Eutheria</taxon>
        <taxon>Laurasiatheria</taxon>
        <taxon>Carnivora</taxon>
        <taxon>Caniformia</taxon>
        <taxon>Musteloidea</taxon>
        <taxon>Mustelidae</taxon>
        <taxon>Lutrinae</taxon>
        <taxon>Enhydra</taxon>
    </lineage>
</organism>
<sequence>MSRRKSEWTGFAITCSPCTATTPQRSCMRLSRSCSRMWGTPRWYTAGRVATSTSGCPCWTSRPDLTPTPLLSRTMALGSAPGACGVLPHLHSPSSPCWELGLLSSIQAAPRFPCPDLQSLVG</sequence>
<evidence type="ECO:0000313" key="1">
    <source>
        <dbReference type="Proteomes" id="UP000248482"/>
    </source>
</evidence>
<dbReference type="Proteomes" id="UP000248482">
    <property type="component" value="Unplaced"/>
</dbReference>
<protein>
    <submittedName>
        <fullName evidence="2">Uncharacterized protein SMIM29 isoform X1</fullName>
    </submittedName>
</protein>
<dbReference type="OrthoDB" id="9527595at2759"/>
<dbReference type="InterPro" id="IPR041032">
    <property type="entry name" value="DUF5546"/>
</dbReference>
<dbReference type="AlphaFoldDB" id="A0A2Y9K3S6"/>
<dbReference type="Pfam" id="PF17700">
    <property type="entry name" value="DUF5546"/>
    <property type="match status" value="1"/>
</dbReference>
<accession>A0A2Y9K3S6</accession>
<keyword evidence="1" id="KW-1185">Reference proteome</keyword>
<dbReference type="GeneID" id="111152214"/>
<name>A0A2Y9K3S6_ENHLU</name>
<dbReference type="KEGG" id="elk:111152214"/>
<proteinExistence type="predicted"/>
<evidence type="ECO:0000313" key="2">
    <source>
        <dbReference type="RefSeq" id="XP_022366314.1"/>
    </source>
</evidence>
<reference evidence="2" key="1">
    <citation type="submission" date="2025-08" db="UniProtKB">
        <authorList>
            <consortium name="RefSeq"/>
        </authorList>
    </citation>
    <scope>IDENTIFICATION</scope>
    <source>
        <tissue evidence="2">Blood</tissue>
    </source>
</reference>